<comment type="caution">
    <text evidence="1">The sequence shown here is derived from an EMBL/GenBank/DDBJ whole genome shotgun (WGS) entry which is preliminary data.</text>
</comment>
<protein>
    <submittedName>
        <fullName evidence="1">Uncharacterized protein</fullName>
    </submittedName>
</protein>
<evidence type="ECO:0000313" key="2">
    <source>
        <dbReference type="Proteomes" id="UP001549145"/>
    </source>
</evidence>
<name>A0ABV2L3G7_9HYPH</name>
<gene>
    <name evidence="1" type="ORF">ABID43_001912</name>
</gene>
<dbReference type="EMBL" id="JBEPMM010000004">
    <property type="protein sequence ID" value="MET3692376.1"/>
    <property type="molecule type" value="Genomic_DNA"/>
</dbReference>
<keyword evidence="2" id="KW-1185">Reference proteome</keyword>
<proteinExistence type="predicted"/>
<dbReference type="Proteomes" id="UP001549145">
    <property type="component" value="Unassembled WGS sequence"/>
</dbReference>
<reference evidence="1 2" key="1">
    <citation type="submission" date="2024-06" db="EMBL/GenBank/DDBJ databases">
        <title>Genomic Encyclopedia of Type Strains, Phase IV (KMG-IV): sequencing the most valuable type-strain genomes for metagenomic binning, comparative biology and taxonomic classification.</title>
        <authorList>
            <person name="Goeker M."/>
        </authorList>
    </citation>
    <scope>NUCLEOTIDE SEQUENCE [LARGE SCALE GENOMIC DNA]</scope>
    <source>
        <strain evidence="1 2">DSM 21331</strain>
    </source>
</reference>
<accession>A0ABV2L3G7</accession>
<sequence length="88" mass="10074">MSTLSILPYTDATGRTWFVEKLDRLLEDPAVRRKAEETLRASTNRAGRFNPGAAFTKACRHYKRDECGALLHMLVVRLRDRGDEDEHA</sequence>
<dbReference type="RefSeq" id="WP_238278115.1">
    <property type="nucleotide sequence ID" value="NZ_BPQL01000029.1"/>
</dbReference>
<organism evidence="1 2">
    <name type="scientific">Methylobacterium goesingense</name>
    <dbReference type="NCBI Taxonomy" id="243690"/>
    <lineage>
        <taxon>Bacteria</taxon>
        <taxon>Pseudomonadati</taxon>
        <taxon>Pseudomonadota</taxon>
        <taxon>Alphaproteobacteria</taxon>
        <taxon>Hyphomicrobiales</taxon>
        <taxon>Methylobacteriaceae</taxon>
        <taxon>Methylobacterium</taxon>
    </lineage>
</organism>
<evidence type="ECO:0000313" key="1">
    <source>
        <dbReference type="EMBL" id="MET3692376.1"/>
    </source>
</evidence>